<sequence>MKLTIDNHDGNGSVDYSSTVVTDAKFRIERPWNAPCLCGFTLAPAAMGLPVPTRNGRVIVSDDSGALLFTGYVATEPMFTLAGQASAGAVYQTTVLAVSDEILLDRQPIPQSLPGYAQEANELLRAMLASSATSGLSFTGLAGSTLVNEFQADPGQSWAQNAGTLASMMRSVYRVLDGEISLLPVGSTVHTLSDADGTLNPAMLESSMVKGVANDVTVCGPSEPCAYVTELFEGDGTTVLFNLTELPYIPPASKTKPLVELFQEPSIDTQVWAINDSGSRLSLTADGLTCTGGDGFLGDTVLSLVNQLEIGGSLVLEAGGVQFGVITSGILNGIYGGSFTLADCVAGFQISQSGGGTSIAPVVYGTASGSSFTTTAGHMYTLRLRIYSNEQQRLLQSYISADDSGTHTYGGTYITAAASLLFEVQDTTGGVAQTPVVLYEGALTAAPSTCSMAVLNSASLECSVASMNITLQGPVWVESTPPGGSAIVRRIGTTAQGADCTIERTGRLHFYATSVPAAGELIGISYRTTHRSVARLASATSIATESAGGLLPGTAVWIGTVTSPAPRSSVDCENAATAILDLGTSRGAAWKGTYTGWNFETQGDIWPGDLLALTVAAADLTANVVVRSVVLDIENSVPELVKYAISFANDWADALAIKSSATVPTTVWLPQQPQTVEPLANLSGLTVTSVTGSAIAVSTNTTPPAGGGFEVRRRDWSFGPVTNSDLVLRSPVANFTIPREAVMEQYYIRMYDGSTPPNYSRFSSAVFVNVAL</sequence>
<proteinExistence type="predicted"/>
<dbReference type="Proteomes" id="UP000290253">
    <property type="component" value="Unassembled WGS sequence"/>
</dbReference>
<name>A0A4Q1SJD1_9BACT</name>
<keyword evidence="2" id="KW-1185">Reference proteome</keyword>
<protein>
    <submittedName>
        <fullName evidence="1">Uncharacterized protein</fullName>
    </submittedName>
</protein>
<evidence type="ECO:0000313" key="1">
    <source>
        <dbReference type="EMBL" id="RXS97754.1"/>
    </source>
</evidence>
<dbReference type="EMBL" id="SDMK01000001">
    <property type="protein sequence ID" value="RXS97754.1"/>
    <property type="molecule type" value="Genomic_DNA"/>
</dbReference>
<comment type="caution">
    <text evidence="1">The sequence shown here is derived from an EMBL/GenBank/DDBJ whole genome shotgun (WGS) entry which is preliminary data.</text>
</comment>
<organism evidence="1 2">
    <name type="scientific">Silvibacterium dinghuense</name>
    <dbReference type="NCBI Taxonomy" id="1560006"/>
    <lineage>
        <taxon>Bacteria</taxon>
        <taxon>Pseudomonadati</taxon>
        <taxon>Acidobacteriota</taxon>
        <taxon>Terriglobia</taxon>
        <taxon>Terriglobales</taxon>
        <taxon>Acidobacteriaceae</taxon>
        <taxon>Silvibacterium</taxon>
    </lineage>
</organism>
<evidence type="ECO:0000313" key="2">
    <source>
        <dbReference type="Proteomes" id="UP000290253"/>
    </source>
</evidence>
<dbReference type="RefSeq" id="WP_129207533.1">
    <property type="nucleotide sequence ID" value="NZ_BMGU01000001.1"/>
</dbReference>
<gene>
    <name evidence="1" type="ORF">ESZ00_07795</name>
</gene>
<dbReference type="AlphaFoldDB" id="A0A4Q1SJD1"/>
<accession>A0A4Q1SJD1</accession>
<reference evidence="1 2" key="1">
    <citation type="journal article" date="2016" name="Int. J. Syst. Evol. Microbiol.">
        <title>Acidipila dinghuensis sp. nov., an acidobacterium isolated from forest soil.</title>
        <authorList>
            <person name="Jiang Y.W."/>
            <person name="Wang J."/>
            <person name="Chen M.H."/>
            <person name="Lv Y.Y."/>
            <person name="Qiu L.H."/>
        </authorList>
    </citation>
    <scope>NUCLEOTIDE SEQUENCE [LARGE SCALE GENOMIC DNA]</scope>
    <source>
        <strain evidence="1 2">DHOF10</strain>
    </source>
</reference>
<dbReference type="OrthoDB" id="103772at2"/>